<reference evidence="3 4" key="1">
    <citation type="submission" date="2018-06" db="EMBL/GenBank/DDBJ databases">
        <title>Genomic Encyclopedia of Archaeal and Bacterial Type Strains, Phase II (KMG-II): from individual species to whole genera.</title>
        <authorList>
            <person name="Goeker M."/>
        </authorList>
    </citation>
    <scope>NUCLEOTIDE SEQUENCE [LARGE SCALE GENOMIC DNA]</scope>
    <source>
        <strain evidence="3 4">DSM 13087</strain>
    </source>
</reference>
<dbReference type="AlphaFoldDB" id="A0A2W7QB76"/>
<evidence type="ECO:0008006" key="5">
    <source>
        <dbReference type="Google" id="ProtNLM"/>
    </source>
</evidence>
<organism evidence="3 4">
    <name type="scientific">Roseinatronobacter thiooxidans</name>
    <dbReference type="NCBI Taxonomy" id="121821"/>
    <lineage>
        <taxon>Bacteria</taxon>
        <taxon>Pseudomonadati</taxon>
        <taxon>Pseudomonadota</taxon>
        <taxon>Alphaproteobacteria</taxon>
        <taxon>Rhodobacterales</taxon>
        <taxon>Paracoccaceae</taxon>
        <taxon>Roseinatronobacter</taxon>
    </lineage>
</organism>
<dbReference type="Pfam" id="PF07012">
    <property type="entry name" value="Curlin_rpt"/>
    <property type="match status" value="1"/>
</dbReference>
<dbReference type="GO" id="GO:0007155">
    <property type="term" value="P:cell adhesion"/>
    <property type="evidence" value="ECO:0007669"/>
    <property type="project" value="InterPro"/>
</dbReference>
<protein>
    <recommendedName>
        <fullName evidence="5">Curlin associated repeat-containing protein</fullName>
    </recommendedName>
</protein>
<dbReference type="EMBL" id="QKZQ01000017">
    <property type="protein sequence ID" value="PZX38339.1"/>
    <property type="molecule type" value="Genomic_DNA"/>
</dbReference>
<dbReference type="GO" id="GO:0009289">
    <property type="term" value="C:pilus"/>
    <property type="evidence" value="ECO:0007669"/>
    <property type="project" value="InterPro"/>
</dbReference>
<dbReference type="Proteomes" id="UP000249364">
    <property type="component" value="Unassembled WGS sequence"/>
</dbReference>
<dbReference type="InterPro" id="IPR009742">
    <property type="entry name" value="Curlin_rpt"/>
</dbReference>
<evidence type="ECO:0000256" key="2">
    <source>
        <dbReference type="ARBA" id="ARBA00022729"/>
    </source>
</evidence>
<proteinExistence type="inferred from homology"/>
<keyword evidence="4" id="KW-1185">Reference proteome</keyword>
<evidence type="ECO:0000313" key="4">
    <source>
        <dbReference type="Proteomes" id="UP000249364"/>
    </source>
</evidence>
<comment type="caution">
    <text evidence="3">The sequence shown here is derived from an EMBL/GenBank/DDBJ whole genome shotgun (WGS) entry which is preliminary data.</text>
</comment>
<sequence>MSDSSLSGEGLLSEIDQWKVLEQSSVDDQRPPPRQNISLRAAPFDSEQSINDFLSLGFLYSDTPSTVVNGERLFYQMQERSIFGFPLAGLWPAGVAPWVGLPPEVASTRGVDGIFQGIERTISTYARNEERNFVAVWQDGVSNLVGPLRFFGEDLSVSVRQSGLGNLAYLGAPFGNAQSVGVIQFGTNVADVFFADFGEDNSVFMEQIGVATASVIAEGERNFVEAYQSYDNGVGGNNMFRVEIDGLDNFLTIDQSGDNMMQISVIGNSNNRSSSRDSTLKTLGISQGVLLQTGKQGSLFIDVNGSENRFGSKQSGNRGTVTLTQTGDQNVSGVVQSGDGSAVSVFQSGSGNSVSVSQ</sequence>
<evidence type="ECO:0000256" key="1">
    <source>
        <dbReference type="ARBA" id="ARBA00009766"/>
    </source>
</evidence>
<name>A0A2W7QB76_9RHOB</name>
<keyword evidence="2" id="KW-0732">Signal</keyword>
<accession>A0A2W7QB76</accession>
<gene>
    <name evidence="3" type="ORF">LY56_03042</name>
</gene>
<comment type="similarity">
    <text evidence="1">Belongs to the CsgA/CsgB family.</text>
</comment>
<evidence type="ECO:0000313" key="3">
    <source>
        <dbReference type="EMBL" id="PZX38339.1"/>
    </source>
</evidence>